<evidence type="ECO:0000313" key="4">
    <source>
        <dbReference type="EMBL" id="KAJ3705667.1"/>
    </source>
</evidence>
<dbReference type="SUPFAM" id="SSF55008">
    <property type="entry name" value="HMA, heavy metal-associated domain"/>
    <property type="match status" value="1"/>
</dbReference>
<organism evidence="4 5">
    <name type="scientific">Rhynchospora tenuis</name>
    <dbReference type="NCBI Taxonomy" id="198213"/>
    <lineage>
        <taxon>Eukaryota</taxon>
        <taxon>Viridiplantae</taxon>
        <taxon>Streptophyta</taxon>
        <taxon>Embryophyta</taxon>
        <taxon>Tracheophyta</taxon>
        <taxon>Spermatophyta</taxon>
        <taxon>Magnoliopsida</taxon>
        <taxon>Liliopsida</taxon>
        <taxon>Poales</taxon>
        <taxon>Cyperaceae</taxon>
        <taxon>Cyperoideae</taxon>
        <taxon>Rhynchosporeae</taxon>
        <taxon>Rhynchospora</taxon>
    </lineage>
</organism>
<dbReference type="InterPro" id="IPR036163">
    <property type="entry name" value="HMA_dom_sf"/>
</dbReference>
<sequence>MRTGGMGCRSHAATAVCVPGDARSMIVPRRPDRTLIDDARLVDVRYARLGDNKHGRLAPINCRRTAVTLPMVTKKERSSVPTKTSKPKSKPKPKPKISTVQTTTGAIVSHGASMAATEVASSNDQVYQVVVMKVSIHCQGCAGKVRKHLSKMEGVTSFSIDLESKKVTVMGHVSPAGVLESLSKVKKAELLPALIEN</sequence>
<dbReference type="EMBL" id="JAMRDG010000001">
    <property type="protein sequence ID" value="KAJ3705667.1"/>
    <property type="molecule type" value="Genomic_DNA"/>
</dbReference>
<dbReference type="Gene3D" id="3.30.70.100">
    <property type="match status" value="1"/>
</dbReference>
<dbReference type="FunFam" id="3.30.70.100:FF:000008">
    <property type="entry name" value="Copper transport protein ATOX1"/>
    <property type="match status" value="1"/>
</dbReference>
<evidence type="ECO:0000259" key="3">
    <source>
        <dbReference type="PROSITE" id="PS50846"/>
    </source>
</evidence>
<protein>
    <recommendedName>
        <fullName evidence="3">HMA domain-containing protein</fullName>
    </recommendedName>
</protein>
<dbReference type="InterPro" id="IPR006121">
    <property type="entry name" value="HMA_dom"/>
</dbReference>
<feature type="domain" description="HMA" evidence="3">
    <location>
        <begin position="127"/>
        <end position="193"/>
    </location>
</feature>
<dbReference type="PANTHER" id="PTHR46119:SF8">
    <property type="entry name" value="OS08G0405700 PROTEIN"/>
    <property type="match status" value="1"/>
</dbReference>
<dbReference type="InterPro" id="IPR044526">
    <property type="entry name" value="NAKR1-3"/>
</dbReference>
<evidence type="ECO:0000256" key="1">
    <source>
        <dbReference type="ARBA" id="ARBA00022723"/>
    </source>
</evidence>
<dbReference type="Proteomes" id="UP001210211">
    <property type="component" value="Unassembled WGS sequence"/>
</dbReference>
<dbReference type="PROSITE" id="PS50846">
    <property type="entry name" value="HMA_2"/>
    <property type="match status" value="1"/>
</dbReference>
<evidence type="ECO:0000256" key="2">
    <source>
        <dbReference type="SAM" id="MobiDB-lite"/>
    </source>
</evidence>
<keyword evidence="1" id="KW-0479">Metal-binding</keyword>
<comment type="caution">
    <text evidence="4">The sequence shown here is derived from an EMBL/GenBank/DDBJ whole genome shotgun (WGS) entry which is preliminary data.</text>
</comment>
<dbReference type="CDD" id="cd00371">
    <property type="entry name" value="HMA"/>
    <property type="match status" value="1"/>
</dbReference>
<name>A0AAD5ZXA1_9POAL</name>
<dbReference type="AlphaFoldDB" id="A0AAD5ZXA1"/>
<feature type="compositionally biased region" description="Basic residues" evidence="2">
    <location>
        <begin position="85"/>
        <end position="95"/>
    </location>
</feature>
<reference evidence="4 5" key="1">
    <citation type="journal article" date="2022" name="Cell">
        <title>Repeat-based holocentromeres influence genome architecture and karyotype evolution.</title>
        <authorList>
            <person name="Hofstatter P.G."/>
            <person name="Thangavel G."/>
            <person name="Lux T."/>
            <person name="Neumann P."/>
            <person name="Vondrak T."/>
            <person name="Novak P."/>
            <person name="Zhang M."/>
            <person name="Costa L."/>
            <person name="Castellani M."/>
            <person name="Scott A."/>
            <person name="Toegelov H."/>
            <person name="Fuchs J."/>
            <person name="Mata-Sucre Y."/>
            <person name="Dias Y."/>
            <person name="Vanzela A.L.L."/>
            <person name="Huettel B."/>
            <person name="Almeida C.C.S."/>
            <person name="Simkova H."/>
            <person name="Souza G."/>
            <person name="Pedrosa-Harand A."/>
            <person name="Macas J."/>
            <person name="Mayer K.F.X."/>
            <person name="Houben A."/>
            <person name="Marques A."/>
        </authorList>
    </citation>
    <scope>NUCLEOTIDE SEQUENCE [LARGE SCALE GENOMIC DNA]</scope>
    <source>
        <strain evidence="4">RhyTen1mFocal</strain>
    </source>
</reference>
<keyword evidence="5" id="KW-1185">Reference proteome</keyword>
<gene>
    <name evidence="4" type="ORF">LUZ61_009372</name>
</gene>
<feature type="region of interest" description="Disordered" evidence="2">
    <location>
        <begin position="69"/>
        <end position="101"/>
    </location>
</feature>
<dbReference type="GO" id="GO:0046872">
    <property type="term" value="F:metal ion binding"/>
    <property type="evidence" value="ECO:0007669"/>
    <property type="project" value="UniProtKB-KW"/>
</dbReference>
<dbReference type="Pfam" id="PF00403">
    <property type="entry name" value="HMA"/>
    <property type="match status" value="1"/>
</dbReference>
<dbReference type="PANTHER" id="PTHR46119">
    <property type="entry name" value="OS08G0405700 PROTEIN"/>
    <property type="match status" value="1"/>
</dbReference>
<proteinExistence type="predicted"/>
<accession>A0AAD5ZXA1</accession>
<evidence type="ECO:0000313" key="5">
    <source>
        <dbReference type="Proteomes" id="UP001210211"/>
    </source>
</evidence>